<comment type="caution">
    <text evidence="4">The sequence shown here is derived from an EMBL/GenBank/DDBJ whole genome shotgun (WGS) entry which is preliminary data.</text>
</comment>
<evidence type="ECO:0000313" key="4">
    <source>
        <dbReference type="EMBL" id="OGC18773.1"/>
    </source>
</evidence>
<dbReference type="EMBL" id="MEUB01000068">
    <property type="protein sequence ID" value="OGC18773.1"/>
    <property type="molecule type" value="Genomic_DNA"/>
</dbReference>
<dbReference type="Pfam" id="PF07992">
    <property type="entry name" value="Pyr_redox_2"/>
    <property type="match status" value="1"/>
</dbReference>
<dbReference type="PRINTS" id="PR00368">
    <property type="entry name" value="FADPNR"/>
</dbReference>
<keyword evidence="1" id="KW-0285">Flavoprotein</keyword>
<dbReference type="GO" id="GO:0016491">
    <property type="term" value="F:oxidoreductase activity"/>
    <property type="evidence" value="ECO:0007669"/>
    <property type="project" value="UniProtKB-KW"/>
</dbReference>
<proteinExistence type="predicted"/>
<dbReference type="PRINTS" id="PR00469">
    <property type="entry name" value="PNDRDTASEII"/>
</dbReference>
<evidence type="ECO:0000259" key="3">
    <source>
        <dbReference type="Pfam" id="PF07992"/>
    </source>
</evidence>
<accession>A0A1F4SGB9</accession>
<dbReference type="InterPro" id="IPR050097">
    <property type="entry name" value="Ferredoxin-NADP_redctase_2"/>
</dbReference>
<gene>
    <name evidence="4" type="ORF">A2310_02675</name>
</gene>
<dbReference type="InterPro" id="IPR023753">
    <property type="entry name" value="FAD/NAD-binding_dom"/>
</dbReference>
<evidence type="ECO:0000256" key="1">
    <source>
        <dbReference type="ARBA" id="ARBA00022630"/>
    </source>
</evidence>
<dbReference type="Gene3D" id="3.50.50.60">
    <property type="entry name" value="FAD/NAD(P)-binding domain"/>
    <property type="match status" value="2"/>
</dbReference>
<dbReference type="SUPFAM" id="SSF51905">
    <property type="entry name" value="FAD/NAD(P)-binding domain"/>
    <property type="match status" value="1"/>
</dbReference>
<keyword evidence="2" id="KW-0560">Oxidoreductase</keyword>
<sequence>MKDILIIGAGPAGITSAVYAARKGLSICIVSKDIGGQAAWSSNIENYTGYQFITGPDLVQKFRNHLEQYKFDILEGVEVVKVEKKEKDFKALLSTGEIIEAKTIIVASGKKPKTLNVPGEKEFTGKGIAYCATCDAPVFSGKTTAVAGGGNSALDAALQLAKISPKVYLINIADKLTGDTVMAEKIKQFSNVEILNDAKITEVFGDKFLKGLKVVVAGKERVLEVEGIFVEIGLVPNSNFIDYVDKNEIGEININCGSETSCPGIFAAGDVTSIPDKQIIIAAGEGSKAALAAYRYLTIH</sequence>
<protein>
    <recommendedName>
        <fullName evidence="3">FAD/NAD(P)-binding domain-containing protein</fullName>
    </recommendedName>
</protein>
<evidence type="ECO:0000256" key="2">
    <source>
        <dbReference type="ARBA" id="ARBA00023002"/>
    </source>
</evidence>
<organism evidence="4 5">
    <name type="scientific">candidate division WOR-1 bacterium RIFOXYB2_FULL_37_13</name>
    <dbReference type="NCBI Taxonomy" id="1802579"/>
    <lineage>
        <taxon>Bacteria</taxon>
        <taxon>Bacillati</taxon>
        <taxon>Saganbacteria</taxon>
    </lineage>
</organism>
<dbReference type="InterPro" id="IPR036188">
    <property type="entry name" value="FAD/NAD-bd_sf"/>
</dbReference>
<dbReference type="Proteomes" id="UP000178417">
    <property type="component" value="Unassembled WGS sequence"/>
</dbReference>
<dbReference type="STRING" id="1802579.A2310_02675"/>
<evidence type="ECO:0000313" key="5">
    <source>
        <dbReference type="Proteomes" id="UP000178417"/>
    </source>
</evidence>
<feature type="domain" description="FAD/NAD(P)-binding" evidence="3">
    <location>
        <begin position="2"/>
        <end position="275"/>
    </location>
</feature>
<dbReference type="AlphaFoldDB" id="A0A1F4SGB9"/>
<name>A0A1F4SGB9_UNCSA</name>
<dbReference type="PANTHER" id="PTHR48105">
    <property type="entry name" value="THIOREDOXIN REDUCTASE 1-RELATED-RELATED"/>
    <property type="match status" value="1"/>
</dbReference>
<reference evidence="4 5" key="1">
    <citation type="journal article" date="2016" name="Nat. Commun.">
        <title>Thousands of microbial genomes shed light on interconnected biogeochemical processes in an aquifer system.</title>
        <authorList>
            <person name="Anantharaman K."/>
            <person name="Brown C.T."/>
            <person name="Hug L.A."/>
            <person name="Sharon I."/>
            <person name="Castelle C.J."/>
            <person name="Probst A.J."/>
            <person name="Thomas B.C."/>
            <person name="Singh A."/>
            <person name="Wilkins M.J."/>
            <person name="Karaoz U."/>
            <person name="Brodie E.L."/>
            <person name="Williams K.H."/>
            <person name="Hubbard S.S."/>
            <person name="Banfield J.F."/>
        </authorList>
    </citation>
    <scope>NUCLEOTIDE SEQUENCE [LARGE SCALE GENOMIC DNA]</scope>
</reference>